<feature type="transmembrane region" description="Helical" evidence="7">
    <location>
        <begin position="59"/>
        <end position="83"/>
    </location>
</feature>
<accession>A0A9W6D132</accession>
<dbReference type="GO" id="GO:0022857">
    <property type="term" value="F:transmembrane transporter activity"/>
    <property type="evidence" value="ECO:0007669"/>
    <property type="project" value="InterPro"/>
</dbReference>
<feature type="transmembrane region" description="Helical" evidence="7">
    <location>
        <begin position="35"/>
        <end position="53"/>
    </location>
</feature>
<feature type="transmembrane region" description="Helical" evidence="7">
    <location>
        <begin position="160"/>
        <end position="183"/>
    </location>
</feature>
<dbReference type="PANTHER" id="PTHR43045">
    <property type="entry name" value="SHIKIMATE TRANSPORTER"/>
    <property type="match status" value="1"/>
</dbReference>
<dbReference type="InterPro" id="IPR005829">
    <property type="entry name" value="Sugar_transporter_CS"/>
</dbReference>
<reference evidence="9" key="1">
    <citation type="submission" date="2022-12" db="EMBL/GenBank/DDBJ databases">
        <title>Reference genome sequencing for broad-spectrum identification of bacterial and archaeal isolates by mass spectrometry.</title>
        <authorList>
            <person name="Sekiguchi Y."/>
            <person name="Tourlousse D.M."/>
        </authorList>
    </citation>
    <scope>NUCLEOTIDE SEQUENCE</scope>
    <source>
        <strain evidence="9">14</strain>
    </source>
</reference>
<dbReference type="EMBL" id="BSDP01000001">
    <property type="protein sequence ID" value="GLI28867.1"/>
    <property type="molecule type" value="Genomic_DNA"/>
</dbReference>
<evidence type="ECO:0000313" key="9">
    <source>
        <dbReference type="EMBL" id="GLI28867.1"/>
    </source>
</evidence>
<dbReference type="RefSeq" id="WP_281886601.1">
    <property type="nucleotide sequence ID" value="NZ_BSDP01000001.1"/>
</dbReference>
<organism evidence="9 10">
    <name type="scientific">Agromyces rhizosphaerae</name>
    <dbReference type="NCBI Taxonomy" id="88374"/>
    <lineage>
        <taxon>Bacteria</taxon>
        <taxon>Bacillati</taxon>
        <taxon>Actinomycetota</taxon>
        <taxon>Actinomycetes</taxon>
        <taxon>Micrococcales</taxon>
        <taxon>Microbacteriaceae</taxon>
        <taxon>Agromyces</taxon>
    </lineage>
</organism>
<evidence type="ECO:0000256" key="3">
    <source>
        <dbReference type="ARBA" id="ARBA00022475"/>
    </source>
</evidence>
<feature type="transmembrane region" description="Helical" evidence="7">
    <location>
        <begin position="119"/>
        <end position="139"/>
    </location>
</feature>
<keyword evidence="5 7" id="KW-1133">Transmembrane helix</keyword>
<feature type="transmembrane region" description="Helical" evidence="7">
    <location>
        <begin position="406"/>
        <end position="431"/>
    </location>
</feature>
<feature type="transmembrane region" description="Helical" evidence="7">
    <location>
        <begin position="195"/>
        <end position="216"/>
    </location>
</feature>
<feature type="domain" description="Major facilitator superfamily (MFS) profile" evidence="8">
    <location>
        <begin position="22"/>
        <end position="435"/>
    </location>
</feature>
<evidence type="ECO:0000313" key="10">
    <source>
        <dbReference type="Proteomes" id="UP001144396"/>
    </source>
</evidence>
<evidence type="ECO:0000256" key="7">
    <source>
        <dbReference type="SAM" id="Phobius"/>
    </source>
</evidence>
<dbReference type="AlphaFoldDB" id="A0A9W6D132"/>
<evidence type="ECO:0000256" key="2">
    <source>
        <dbReference type="ARBA" id="ARBA00022448"/>
    </source>
</evidence>
<evidence type="ECO:0000256" key="4">
    <source>
        <dbReference type="ARBA" id="ARBA00022692"/>
    </source>
</evidence>
<dbReference type="InterPro" id="IPR011701">
    <property type="entry name" value="MFS"/>
</dbReference>
<proteinExistence type="predicted"/>
<dbReference type="Pfam" id="PF07690">
    <property type="entry name" value="MFS_1"/>
    <property type="match status" value="1"/>
</dbReference>
<comment type="subcellular location">
    <subcellularLocation>
        <location evidence="1">Cell membrane</location>
        <topology evidence="1">Multi-pass membrane protein</topology>
    </subcellularLocation>
</comment>
<feature type="transmembrane region" description="Helical" evidence="7">
    <location>
        <begin position="95"/>
        <end position="113"/>
    </location>
</feature>
<keyword evidence="3" id="KW-1003">Cell membrane</keyword>
<dbReference type="Proteomes" id="UP001144396">
    <property type="component" value="Unassembled WGS sequence"/>
</dbReference>
<dbReference type="GO" id="GO:0005886">
    <property type="term" value="C:plasma membrane"/>
    <property type="evidence" value="ECO:0007669"/>
    <property type="project" value="UniProtKB-SubCell"/>
</dbReference>
<evidence type="ECO:0000256" key="6">
    <source>
        <dbReference type="ARBA" id="ARBA00023136"/>
    </source>
</evidence>
<protein>
    <submittedName>
        <fullName evidence="9">MFS transporter</fullName>
    </submittedName>
</protein>
<comment type="caution">
    <text evidence="9">The sequence shown here is derived from an EMBL/GenBank/DDBJ whole genome shotgun (WGS) entry which is preliminary data.</text>
</comment>
<feature type="transmembrane region" description="Helical" evidence="7">
    <location>
        <begin position="339"/>
        <end position="360"/>
    </location>
</feature>
<feature type="transmembrane region" description="Helical" evidence="7">
    <location>
        <begin position="315"/>
        <end position="333"/>
    </location>
</feature>
<evidence type="ECO:0000256" key="1">
    <source>
        <dbReference type="ARBA" id="ARBA00004651"/>
    </source>
</evidence>
<dbReference type="InterPro" id="IPR020846">
    <property type="entry name" value="MFS_dom"/>
</dbReference>
<dbReference type="Gene3D" id="1.20.1250.20">
    <property type="entry name" value="MFS general substrate transporter like domains"/>
    <property type="match status" value="2"/>
</dbReference>
<dbReference type="PANTHER" id="PTHR43045:SF1">
    <property type="entry name" value="SHIKIMATE TRANSPORTER"/>
    <property type="match status" value="1"/>
</dbReference>
<keyword evidence="10" id="KW-1185">Reference proteome</keyword>
<dbReference type="InterPro" id="IPR036259">
    <property type="entry name" value="MFS_trans_sf"/>
</dbReference>
<dbReference type="PROSITE" id="PS50850">
    <property type="entry name" value="MFS"/>
    <property type="match status" value="1"/>
</dbReference>
<keyword evidence="6 7" id="KW-0472">Membrane</keyword>
<feature type="transmembrane region" description="Helical" evidence="7">
    <location>
        <begin position="372"/>
        <end position="394"/>
    </location>
</feature>
<dbReference type="SUPFAM" id="SSF103473">
    <property type="entry name" value="MFS general substrate transporter"/>
    <property type="match status" value="1"/>
</dbReference>
<keyword evidence="2" id="KW-0813">Transport</keyword>
<keyword evidence="4 7" id="KW-0812">Transmembrane</keyword>
<gene>
    <name evidence="9" type="ORF">ARHIZOSPH14_31090</name>
</gene>
<name>A0A9W6D132_9MICO</name>
<evidence type="ECO:0000256" key="5">
    <source>
        <dbReference type="ARBA" id="ARBA00022989"/>
    </source>
</evidence>
<feature type="transmembrane region" description="Helical" evidence="7">
    <location>
        <begin position="236"/>
        <end position="265"/>
    </location>
</feature>
<sequence>MTNAATAPASTPDRPSRPIRRIATASFVGTALESYDFYVFAYFAAFFVGPLFFEPLGAFGGTLSAFLAIALAFVVRPIGAIVFGHLGDRIGRRRTLIVTITLMGVATGLIGVLPDYATAGWLGAIGIVVLRVLQGLSLGGEWGGAVLLATEHADARRRPFFAAIPQLGSPVGSILSATLFIVMTTLLSTEAMVEWGWRIPFLTAIPLLLVSLYLRWSIDETPVFRELVAEHRRDRVPFLAMFARQPVAIAVAVGAALLGIGSYSLMNTYTVNYGVTTLGFSFQDLLVATTIGGLLQLVTIPTFGWLATRIGSARVVAWGALGTLLIAFPMYWLLQFATFPILVGTMIIGGILPTMAWASLGGLMGDLFDDHFRYSALSFAYSIAAVVSGFVPALTLTLGEASAFAWWHPGVVLAVMSALTLGSALAAAAIARRRAQEPASA</sequence>
<dbReference type="PROSITE" id="PS00217">
    <property type="entry name" value="SUGAR_TRANSPORT_2"/>
    <property type="match status" value="1"/>
</dbReference>
<evidence type="ECO:0000259" key="8">
    <source>
        <dbReference type="PROSITE" id="PS50850"/>
    </source>
</evidence>
<feature type="transmembrane region" description="Helical" evidence="7">
    <location>
        <begin position="285"/>
        <end position="308"/>
    </location>
</feature>